<proteinExistence type="inferred from homology"/>
<keyword evidence="2" id="KW-1015">Disulfide bond</keyword>
<dbReference type="EMBL" id="CCYD01000810">
    <property type="protein sequence ID" value="CEG43819.1"/>
    <property type="molecule type" value="Genomic_DNA"/>
</dbReference>
<protein>
    <submittedName>
        <fullName evidence="3">Mitochondrial distribution/morphology family 35/apoptosis</fullName>
    </submittedName>
</protein>
<dbReference type="OMA" id="THCYLNE"/>
<dbReference type="OrthoDB" id="79871at2759"/>
<sequence length="380" mass="43619">MDGDFLHAINGDWDSLLTVMRENREVAQRTDASGMTVLHWVCLHQDAPTDIVVKVVFANPYAVHMRNDAGHLPIDLAVQADCGERILEVLRAAARGNHRLEASSGLHKLINRDDEDGATETTDYHLSYNNHTILHPSNRDSLEIQPQQNHTYYEESDDEVDDDELEYQQNHQQYHSQAYLQQKKRLERKNLDHDSYHNPPQGNYGDAGLFATLKLGNDRNQENSLSRSDPHVKSLLTEQRLRERENDLISIATADDSMPLDVKIKSGNLSVTSRGAGPRSQTAFPPRWKQSSMCHKHTQNELSCWEKKAAYEKCFDKWFTKVFLQQKAHGVVGCQEEYAIYTHCYLNELKKNQTLIDGVKSVMRPEVKDRFEAQERNPKI</sequence>
<dbReference type="Proteomes" id="UP000054928">
    <property type="component" value="Unassembled WGS sequence"/>
</dbReference>
<reference evidence="4" key="1">
    <citation type="submission" date="2014-09" db="EMBL/GenBank/DDBJ databases">
        <authorList>
            <person name="Sharma Rahul"/>
            <person name="Thines Marco"/>
        </authorList>
    </citation>
    <scope>NUCLEOTIDE SEQUENCE [LARGE SCALE GENOMIC DNA]</scope>
</reference>
<dbReference type="InterPro" id="IPR007918">
    <property type="entry name" value="MDM35_apoptosis"/>
</dbReference>
<name>A0A0N7L6B6_PLAHL</name>
<evidence type="ECO:0000256" key="1">
    <source>
        <dbReference type="ARBA" id="ARBA00006196"/>
    </source>
</evidence>
<evidence type="ECO:0000313" key="4">
    <source>
        <dbReference type="Proteomes" id="UP000054928"/>
    </source>
</evidence>
<dbReference type="GeneID" id="36409164"/>
<keyword evidence="4" id="KW-1185">Reference proteome</keyword>
<comment type="similarity">
    <text evidence="1">Belongs to the TRIAP1/MDM35 family.</text>
</comment>
<dbReference type="Pfam" id="PF05254">
    <property type="entry name" value="UPF0203"/>
    <property type="match status" value="1"/>
</dbReference>
<dbReference type="RefSeq" id="XP_024580188.1">
    <property type="nucleotide sequence ID" value="XM_024729852.1"/>
</dbReference>
<accession>A0A0N7L6B6</accession>
<dbReference type="AlphaFoldDB" id="A0A0N7L6B6"/>
<organism evidence="3 4">
    <name type="scientific">Plasmopara halstedii</name>
    <name type="common">Downy mildew of sunflower</name>
    <dbReference type="NCBI Taxonomy" id="4781"/>
    <lineage>
        <taxon>Eukaryota</taxon>
        <taxon>Sar</taxon>
        <taxon>Stramenopiles</taxon>
        <taxon>Oomycota</taxon>
        <taxon>Peronosporomycetes</taxon>
        <taxon>Peronosporales</taxon>
        <taxon>Peronosporaceae</taxon>
        <taxon>Plasmopara</taxon>
    </lineage>
</organism>
<evidence type="ECO:0000313" key="3">
    <source>
        <dbReference type="EMBL" id="CEG43819.1"/>
    </source>
</evidence>
<dbReference type="InterPro" id="IPR036770">
    <property type="entry name" value="Ankyrin_rpt-contain_sf"/>
</dbReference>
<dbReference type="Gene3D" id="1.25.40.20">
    <property type="entry name" value="Ankyrin repeat-containing domain"/>
    <property type="match status" value="1"/>
</dbReference>
<evidence type="ECO:0000256" key="2">
    <source>
        <dbReference type="ARBA" id="ARBA00023157"/>
    </source>
</evidence>